<evidence type="ECO:0000259" key="10">
    <source>
        <dbReference type="PROSITE" id="PS50067"/>
    </source>
</evidence>
<dbReference type="SMART" id="SM00129">
    <property type="entry name" value="KISc"/>
    <property type="match status" value="1"/>
</dbReference>
<dbReference type="PRINTS" id="PR00380">
    <property type="entry name" value="KINESINHEAVY"/>
</dbReference>
<feature type="coiled-coil region" evidence="8">
    <location>
        <begin position="699"/>
        <end position="883"/>
    </location>
</feature>
<feature type="coiled-coil region" evidence="8">
    <location>
        <begin position="446"/>
        <end position="535"/>
    </location>
</feature>
<dbReference type="Gene3D" id="3.40.850.10">
    <property type="entry name" value="Kinesin motor domain"/>
    <property type="match status" value="2"/>
</dbReference>
<evidence type="ECO:0000256" key="7">
    <source>
        <dbReference type="PROSITE-ProRule" id="PRU00283"/>
    </source>
</evidence>
<evidence type="ECO:0000256" key="5">
    <source>
        <dbReference type="ARBA" id="ARBA00023175"/>
    </source>
</evidence>
<evidence type="ECO:0000313" key="12">
    <source>
        <dbReference type="Proteomes" id="UP001164746"/>
    </source>
</evidence>
<accession>A0ABY7FLR3</accession>
<dbReference type="SUPFAM" id="SSF52540">
    <property type="entry name" value="P-loop containing nucleoside triphosphate hydrolases"/>
    <property type="match status" value="1"/>
</dbReference>
<gene>
    <name evidence="11" type="ORF">MAR_036746</name>
</gene>
<feature type="coiled-coil region" evidence="8">
    <location>
        <begin position="562"/>
        <end position="664"/>
    </location>
</feature>
<keyword evidence="6" id="KW-0963">Cytoplasm</keyword>
<dbReference type="InterPro" id="IPR027417">
    <property type="entry name" value="P-loop_NTPase"/>
</dbReference>
<feature type="coiled-coil region" evidence="8">
    <location>
        <begin position="908"/>
        <end position="935"/>
    </location>
</feature>
<feature type="compositionally biased region" description="Basic and acidic residues" evidence="9">
    <location>
        <begin position="2286"/>
        <end position="2297"/>
    </location>
</feature>
<name>A0ABY7FLR3_MYAAR</name>
<proteinExistence type="inferred from homology"/>
<dbReference type="PANTHER" id="PTHR47968:SF75">
    <property type="entry name" value="CENTROMERE-ASSOCIATED PROTEIN E"/>
    <property type="match status" value="1"/>
</dbReference>
<dbReference type="Proteomes" id="UP001164746">
    <property type="component" value="Chromosome 13"/>
</dbReference>
<feature type="compositionally biased region" description="Basic and acidic residues" evidence="9">
    <location>
        <begin position="2119"/>
        <end position="2132"/>
    </location>
</feature>
<evidence type="ECO:0000256" key="1">
    <source>
        <dbReference type="ARBA" id="ARBA00004245"/>
    </source>
</evidence>
<evidence type="ECO:0000256" key="6">
    <source>
        <dbReference type="ARBA" id="ARBA00023212"/>
    </source>
</evidence>
<dbReference type="Pfam" id="PF00225">
    <property type="entry name" value="Kinesin"/>
    <property type="match status" value="2"/>
</dbReference>
<feature type="compositionally biased region" description="Polar residues" evidence="9">
    <location>
        <begin position="2133"/>
        <end position="2157"/>
    </location>
</feature>
<organism evidence="11 12">
    <name type="scientific">Mya arenaria</name>
    <name type="common">Soft-shell clam</name>
    <dbReference type="NCBI Taxonomy" id="6604"/>
    <lineage>
        <taxon>Eukaryota</taxon>
        <taxon>Metazoa</taxon>
        <taxon>Spiralia</taxon>
        <taxon>Lophotrochozoa</taxon>
        <taxon>Mollusca</taxon>
        <taxon>Bivalvia</taxon>
        <taxon>Autobranchia</taxon>
        <taxon>Heteroconchia</taxon>
        <taxon>Euheterodonta</taxon>
        <taxon>Imparidentia</taxon>
        <taxon>Neoheterodontei</taxon>
        <taxon>Myida</taxon>
        <taxon>Myoidea</taxon>
        <taxon>Myidae</taxon>
        <taxon>Mya</taxon>
    </lineage>
</organism>
<feature type="region of interest" description="Disordered" evidence="9">
    <location>
        <begin position="2230"/>
        <end position="2297"/>
    </location>
</feature>
<evidence type="ECO:0000256" key="2">
    <source>
        <dbReference type="ARBA" id="ARBA00022741"/>
    </source>
</evidence>
<dbReference type="EMBL" id="CP111024">
    <property type="protein sequence ID" value="WAR23077.1"/>
    <property type="molecule type" value="Genomic_DNA"/>
</dbReference>
<keyword evidence="3 7" id="KW-0067">ATP-binding</keyword>
<feature type="binding site" evidence="7">
    <location>
        <begin position="59"/>
        <end position="66"/>
    </location>
    <ligand>
        <name>ATP</name>
        <dbReference type="ChEBI" id="CHEBI:30616"/>
    </ligand>
</feature>
<keyword evidence="12" id="KW-1185">Reference proteome</keyword>
<comment type="subcellular location">
    <subcellularLocation>
        <location evidence="1">Cytoplasm</location>
        <location evidence="1">Cytoskeleton</location>
    </subcellularLocation>
</comment>
<evidence type="ECO:0000256" key="3">
    <source>
        <dbReference type="ARBA" id="ARBA00022840"/>
    </source>
</evidence>
<feature type="compositionally biased region" description="Polar residues" evidence="9">
    <location>
        <begin position="2255"/>
        <end position="2264"/>
    </location>
</feature>
<keyword evidence="5 7" id="KW-0505">Motor protein</keyword>
<protein>
    <submittedName>
        <fullName evidence="11">CENPE-like protein</fullName>
    </submittedName>
</protein>
<keyword evidence="4 8" id="KW-0175">Coiled coil</keyword>
<dbReference type="InterPro" id="IPR001752">
    <property type="entry name" value="Kinesin_motor_dom"/>
</dbReference>
<evidence type="ECO:0000256" key="9">
    <source>
        <dbReference type="SAM" id="MobiDB-lite"/>
    </source>
</evidence>
<dbReference type="InterPro" id="IPR036961">
    <property type="entry name" value="Kinesin_motor_dom_sf"/>
</dbReference>
<comment type="similarity">
    <text evidence="7">Belongs to the TRAFAC class myosin-kinesin ATPase superfamily. Kinesin family.</text>
</comment>
<feature type="coiled-coil region" evidence="8">
    <location>
        <begin position="965"/>
        <end position="1972"/>
    </location>
</feature>
<dbReference type="PROSITE" id="PS50067">
    <property type="entry name" value="KINESIN_MOTOR_2"/>
    <property type="match status" value="1"/>
</dbReference>
<evidence type="ECO:0000256" key="8">
    <source>
        <dbReference type="SAM" id="Coils"/>
    </source>
</evidence>
<dbReference type="InterPro" id="IPR027640">
    <property type="entry name" value="Kinesin-like_fam"/>
</dbReference>
<reference evidence="11" key="1">
    <citation type="submission" date="2022-11" db="EMBL/GenBank/DDBJ databases">
        <title>Centuries of genome instability and evolution in soft-shell clam transmissible cancer (bioRxiv).</title>
        <authorList>
            <person name="Hart S.F.M."/>
            <person name="Yonemitsu M.A."/>
            <person name="Giersch R.M."/>
            <person name="Beal B.F."/>
            <person name="Arriagada G."/>
            <person name="Davis B.W."/>
            <person name="Ostrander E.A."/>
            <person name="Goff S.P."/>
            <person name="Metzger M.J."/>
        </authorList>
    </citation>
    <scope>NUCLEOTIDE SEQUENCE</scope>
    <source>
        <strain evidence="11">MELC-2E11</strain>
        <tissue evidence="11">Siphon/mantle</tissue>
    </source>
</reference>
<evidence type="ECO:0000313" key="11">
    <source>
        <dbReference type="EMBL" id="WAR23077.1"/>
    </source>
</evidence>
<feature type="coiled-coil region" evidence="8">
    <location>
        <begin position="376"/>
        <end position="407"/>
    </location>
</feature>
<dbReference type="Gene3D" id="1.20.5.1160">
    <property type="entry name" value="Vasodilator-stimulated phosphoprotein"/>
    <property type="match status" value="1"/>
</dbReference>
<keyword evidence="2 7" id="KW-0547">Nucleotide-binding</keyword>
<evidence type="ECO:0000256" key="4">
    <source>
        <dbReference type="ARBA" id="ARBA00023054"/>
    </source>
</evidence>
<feature type="domain" description="Kinesin motor" evidence="10">
    <location>
        <begin position="53"/>
        <end position="244"/>
    </location>
</feature>
<sequence>MSSDNIKVAIRVRNLIQKELSTGLKSHWTVRDNIIVCNESDSNGRKPSPYTFGTIFAYGQSSSGKTFTMSGTRVQLGIISLAVEEIFSSINNIPDREFLIRVGYMEIYNEKVSDLLSDSDQNLKLQEDVVIESRQVGHEDEAVNVSNLYFVDLAGSEKAGDNSGDRFREGCAINRSLFTLGNVIRKLSGDANLQHVTFRDSKLTRILQNALGGNSKTAIICTITPAHIEESDSTLKFASRAKNIVNKTHVNEVMSDEAMLKKMRRQIQNLQAHISKMNDVDVHLEKVELEKQLAEKEEYHRQQTEIISKLQNMIVTAGSNTPNDNKPNSVFEEEDSLQLLDNMAMSGGDSLQENLWQAANGVADDTIQTNPVTKELFKLQDEHELLLEELQRKQQDMAELQEFTELERGCLEDTITQLKLDLDLKNSELKKTHALLDQNTAQMSNVTWLEEELMKSQKERNTLRQKMEAVNRQLSLVEDGTGLSKKVHELASSEAKVSDLNSELDIQKSKYEFHIDQLKKKLEQYTLMLEEKGVNPEELKIRNVDEELGSTCVKRIGSISETDDDKQLKEKYEHEVTDLRNEIDMLMINLEKEKNVANELQKQFDVEFDEMKAQHKKDQEEIREEIEIYQHLLQEEKSKYAENMEKLKNELNAYKDNISDTEKESDKNLEIDEAVNTIRKEYEMKIEELQATVSSRISAEELDKVKEEYEDKLQGIKNELQENERVKEQKGELERIPTPIDDKEQVSTEREQEIEQMKIELEAKIEELQISLGNEKQGLTEKEQEIEQMRKEFEARIEELHTSLESKEQVSNKSEAALKAKFESELNELKASYVNTQRICSVADMQCQTDKFRHVSFNLASELDELKRQIKELTEERDAYMALLDESAQGGNSDSVSEELLKKIVQKDEDLTQMKVKYESRIKELEENLFDLTMHSKVNVKESAEVESETNLQAELLRGEIAALKDGHKKELEKIKEDLNLEHENRLKEETKKLESLLESVDERRVDHEEHNNMKSEYQVQIQDLNEEIKIYRDLLEEGKQKREAAKNNGQNDATANNDNNEAKFVTEIERLEEEARKYEALFEAEKAKHVDEVNSDISSELNELKESHAREIEMLKTEFQKFAEQHFDGEQEIKRVYEEEIIVLRKEIEDLSNKLESIQESKEAAEGASDGVTKIREEFDAAKERYENEIEHLKNKLESVNKHTPDMASDLQTEMLRAEISDLKAKHTEQIEELTGNLKALTKELETTKDAPTGGEDLQTELLRTELTEMKERHSDEVEDLRRQLEDRNNTTGVKSFSLEESMSCTDLDQSIRDLREKNKQLETSQIEERDNSKKQMALYESTIEELHVDLSAMRSQLEQLFSDMQVLQDANTRLKHEKLNLINMREQLENASTKHEELIIELKAEIQHLNEEKYNLRTRINSLEENKKDKEESQDNLENVTGEQTQELKENMHRIEAQLAEVMEENDLLQEKLRDAKNNVETMTEKVEEAETYVKVLEEKLSETKMKSDIPGSKEGTEEITKVKEQLKQAFAELESAKQELKRSMDNENNLEFKLREGKEHTEQLEEELRMAAENKNILEEKLKSSKESLADINEQLMQANDEIIDLGEQLYKVKEKFEELQKELSESREQMEFSEKQLLDANLTIDALKEQLAHANDKIEEMELTESQFSDKILKLESEIVGCAEYEEKIVTLETDLDLYKSKVSDLEETCKDLELLTERLKGDLEIAQNTDIELKDVQTKYQEAIDKLESDLKLSNNQLKDLEEAHKSVECELKEAKCEIESKSLDVQRSVEDAETHKLAFQDISLEKEDVAKELEATRQQIKLMKSENSRIETELEDAKAKISCLTDNIEKLTLESNCSVALEEKMAQLQEQVLCTEEDRVKLEKKVEELNVILEAGQEKVRELEVQNEQLEHDKVDLTAQVEMEGGEMKNQLEEIRAKLIETEQTIESLESDKVGLQEDIFQLEQGRELVLKYPVDPVNFSWEKKWREFVIVEKLKRKAVYKENTTLKQSLEEAETRRKNAFKEAFEEAQKQVKSEELYQKLKADLKSVNAEADKLHSDLQDERKVTQQLRDELEKGTSAGQEQGIAKQDMDFMTEDHPCKYKLQSFSASEELRKASEEFEKRADTSENQSGMESKADTNQSSSLTGQHSASGGIMDHFKVCLVEAENKRLKQEVERMKKRVAHWEEFDKENVSVETLRQLRHMADKGKKLEGKNASLQAELKKLKEKSGSPAKNSTSKYLRDMFPVDSPSQTNSLRETPSPRKAPGPRYHVPDLNPSKKKTDEPDNCKAQ</sequence>
<feature type="region of interest" description="Disordered" evidence="9">
    <location>
        <begin position="2060"/>
        <end position="2092"/>
    </location>
</feature>
<keyword evidence="6" id="KW-0206">Cytoskeleton</keyword>
<dbReference type="PANTHER" id="PTHR47968">
    <property type="entry name" value="CENTROMERE PROTEIN E"/>
    <property type="match status" value="1"/>
</dbReference>
<feature type="region of interest" description="Disordered" evidence="9">
    <location>
        <begin position="2119"/>
        <end position="2158"/>
    </location>
</feature>
<feature type="coiled-coil region" evidence="8">
    <location>
        <begin position="253"/>
        <end position="297"/>
    </location>
</feature>
<feature type="compositionally biased region" description="Basic and acidic residues" evidence="9">
    <location>
        <begin position="2060"/>
        <end position="2082"/>
    </location>
</feature>